<evidence type="ECO:0000256" key="1">
    <source>
        <dbReference type="SAM" id="SignalP"/>
    </source>
</evidence>
<evidence type="ECO:0000313" key="3">
    <source>
        <dbReference type="Proteomes" id="UP000274350"/>
    </source>
</evidence>
<dbReference type="PANTHER" id="PTHR43019:SF23">
    <property type="entry name" value="PROTEASE DO-LIKE 5, CHLOROPLASTIC"/>
    <property type="match status" value="1"/>
</dbReference>
<keyword evidence="3" id="KW-1185">Reference proteome</keyword>
<dbReference type="Gene3D" id="2.40.10.10">
    <property type="entry name" value="Trypsin-like serine proteases"/>
    <property type="match status" value="2"/>
</dbReference>
<dbReference type="Proteomes" id="UP000274350">
    <property type="component" value="Chromosome"/>
</dbReference>
<accession>A0A6M4A5W5</accession>
<evidence type="ECO:0000313" key="2">
    <source>
        <dbReference type="EMBL" id="QJQ06543.1"/>
    </source>
</evidence>
<dbReference type="InterPro" id="IPR001940">
    <property type="entry name" value="Peptidase_S1C"/>
</dbReference>
<feature type="signal peptide" evidence="1">
    <location>
        <begin position="1"/>
        <end position="19"/>
    </location>
</feature>
<protein>
    <submittedName>
        <fullName evidence="2">Trypsin-like peptidase domain-containing protein</fullName>
    </submittedName>
</protein>
<dbReference type="EMBL" id="CP051152">
    <property type="protein sequence ID" value="QJQ06543.1"/>
    <property type="molecule type" value="Genomic_DNA"/>
</dbReference>
<dbReference type="InterPro" id="IPR009003">
    <property type="entry name" value="Peptidase_S1_PA"/>
</dbReference>
<name>A0A6M4A5W5_9BURK</name>
<gene>
    <name evidence="2" type="ORF">EJG51_012625</name>
</gene>
<dbReference type="InterPro" id="IPR043504">
    <property type="entry name" value="Peptidase_S1_PA_chymotrypsin"/>
</dbReference>
<dbReference type="KEGG" id="upi:EJG51_012625"/>
<organism evidence="2 3">
    <name type="scientific">Undibacterium piscinae</name>
    <dbReference type="NCBI Taxonomy" id="2495591"/>
    <lineage>
        <taxon>Bacteria</taxon>
        <taxon>Pseudomonadati</taxon>
        <taxon>Pseudomonadota</taxon>
        <taxon>Betaproteobacteria</taxon>
        <taxon>Burkholderiales</taxon>
        <taxon>Oxalobacteraceae</taxon>
        <taxon>Undibacterium</taxon>
    </lineage>
</organism>
<proteinExistence type="predicted"/>
<keyword evidence="1" id="KW-0732">Signal</keyword>
<dbReference type="AlphaFoldDB" id="A0A6M4A5W5"/>
<dbReference type="PRINTS" id="PR00834">
    <property type="entry name" value="PROTEASES2C"/>
</dbReference>
<dbReference type="PANTHER" id="PTHR43019">
    <property type="entry name" value="SERINE ENDOPROTEASE DEGS"/>
    <property type="match status" value="1"/>
</dbReference>
<dbReference type="GO" id="GO:0004252">
    <property type="term" value="F:serine-type endopeptidase activity"/>
    <property type="evidence" value="ECO:0007669"/>
    <property type="project" value="InterPro"/>
</dbReference>
<sequence>MNVKHILLLLLCIGRFAIAADTLPDAPAEVPADATADIPLAPPSSAAQKLYSAAKNDLLQIRVLLKSGRTQASVGSGFLIGSSDLVVTNYHVMSQIALEPDVYVGEFVDTNGQRGDVELLAVDVLHDLAVVRVSRKGTGFFKVPEQVSKLFSLAQGQYLYSLGNPLDLGFAISEGSYNGIIGRAFYDQFMFTGPINSGMSGGPNVTAEGRIAGVNVSKRLDGELVSFFLVPARFVVELLNKVAAQQSQKKKIDKDFNAEVGQQLIAHQSVMVNKLLETPLSVKALGPYRVPVRESEQMRCWGRSNAKPDAPFEVDQMNCQMESAIYVSGQLQTGNIAIRHTFTRSKNLDTLRFSHLISNSFKSQVTGGNKDVRLSAASCTEEFVKNQSLSMRAVLCVRAYRKFSGLYDVTLFTASTDQSRMSLQSRIDARGVSYENGMRLSRLFLNSIATTTGTKP</sequence>
<dbReference type="GO" id="GO:0006508">
    <property type="term" value="P:proteolysis"/>
    <property type="evidence" value="ECO:0007669"/>
    <property type="project" value="InterPro"/>
</dbReference>
<dbReference type="SUPFAM" id="SSF50494">
    <property type="entry name" value="Trypsin-like serine proteases"/>
    <property type="match status" value="1"/>
</dbReference>
<reference evidence="2 3" key="1">
    <citation type="journal article" date="2019" name="Int. J. Syst. Evol. Microbiol.">
        <title>Undibacterium piscinae sp. nov., isolated from Korean shiner intestine.</title>
        <authorList>
            <person name="Lee S.Y."/>
            <person name="Kang W."/>
            <person name="Kim P.S."/>
            <person name="Kim H.S."/>
            <person name="Sung H."/>
            <person name="Shin N.R."/>
            <person name="Whon T.W."/>
            <person name="Yun J.H."/>
            <person name="Lee J.Y."/>
            <person name="Lee J.Y."/>
            <person name="Jung M.J."/>
            <person name="Jeong Y.S."/>
            <person name="Tak E.J."/>
            <person name="Han J.E."/>
            <person name="Hyun D.W."/>
            <person name="Kang M.S."/>
            <person name="Lee K.E."/>
            <person name="Lee B.H."/>
            <person name="Bae J.W."/>
        </authorList>
    </citation>
    <scope>NUCLEOTIDE SEQUENCE [LARGE SCALE GENOMIC DNA]</scope>
    <source>
        <strain evidence="2 3">S11R28</strain>
    </source>
</reference>
<dbReference type="Pfam" id="PF13365">
    <property type="entry name" value="Trypsin_2"/>
    <property type="match status" value="1"/>
</dbReference>
<feature type="chain" id="PRO_5026700753" evidence="1">
    <location>
        <begin position="20"/>
        <end position="456"/>
    </location>
</feature>